<gene>
    <name evidence="1" type="primary">AlNc14C41G3505</name>
    <name evidence="1" type="ORF">ALNC14_040120</name>
</gene>
<proteinExistence type="predicted"/>
<protein>
    <submittedName>
        <fullName evidence="1">Voltagegated Ion Channel (VIC) Superfamily putative</fullName>
    </submittedName>
</protein>
<dbReference type="HOGENOM" id="CLU_1963652_0_0_1"/>
<reference evidence="1" key="1">
    <citation type="journal article" date="2011" name="PLoS Biol.">
        <title>Gene gain and loss during evolution of obligate parasitism in the white rust pathogen of Arabidopsis thaliana.</title>
        <authorList>
            <person name="Kemen E."/>
            <person name="Gardiner A."/>
            <person name="Schultz-Larsen T."/>
            <person name="Kemen A.C."/>
            <person name="Balmuth A.L."/>
            <person name="Robert-Seilaniantz A."/>
            <person name="Bailey K."/>
            <person name="Holub E."/>
            <person name="Studholme D.J."/>
            <person name="Maclean D."/>
            <person name="Jones J.D."/>
        </authorList>
    </citation>
    <scope>NUCLEOTIDE SEQUENCE</scope>
</reference>
<evidence type="ECO:0000313" key="1">
    <source>
        <dbReference type="EMBL" id="CCA17869.1"/>
    </source>
</evidence>
<name>F0W9Q1_9STRA</name>
<dbReference type="EMBL" id="FR824086">
    <property type="protein sequence ID" value="CCA17869.1"/>
    <property type="molecule type" value="Genomic_DNA"/>
</dbReference>
<organism evidence="1">
    <name type="scientific">Albugo laibachii Nc14</name>
    <dbReference type="NCBI Taxonomy" id="890382"/>
    <lineage>
        <taxon>Eukaryota</taxon>
        <taxon>Sar</taxon>
        <taxon>Stramenopiles</taxon>
        <taxon>Oomycota</taxon>
        <taxon>Peronosporomycetes</taxon>
        <taxon>Albuginales</taxon>
        <taxon>Albuginaceae</taxon>
        <taxon>Albugo</taxon>
    </lineage>
</organism>
<accession>F0W9Q1</accession>
<dbReference type="AlphaFoldDB" id="F0W9Q1"/>
<sequence>MDFSKIFTITELEDESNSKFLGMSFRLQQWHKPQKDADTLMSHAGFPVQEEMEEDQSLAQFWNTLLSNKSTKQKSETAIFKSPLYMSGRLLHPEFCENMLAQVSFFIAHGYVAHTLPSRRSTVQPSIR</sequence>
<reference evidence="1" key="2">
    <citation type="submission" date="2011-02" db="EMBL/GenBank/DDBJ databases">
        <authorList>
            <person name="MacLean D."/>
        </authorList>
    </citation>
    <scope>NUCLEOTIDE SEQUENCE</scope>
</reference>